<name>A0AAD8QA31_9PEZI</name>
<proteinExistence type="predicted"/>
<evidence type="ECO:0000313" key="1">
    <source>
        <dbReference type="EMBL" id="KAK1598389.1"/>
    </source>
</evidence>
<gene>
    <name evidence="1" type="ORF">LY79DRAFT_287510</name>
</gene>
<dbReference type="AlphaFoldDB" id="A0AAD8QA31"/>
<comment type="caution">
    <text evidence="1">The sequence shown here is derived from an EMBL/GenBank/DDBJ whole genome shotgun (WGS) entry which is preliminary data.</text>
</comment>
<dbReference type="Proteomes" id="UP001230504">
    <property type="component" value="Unassembled WGS sequence"/>
</dbReference>
<keyword evidence="2" id="KW-1185">Reference proteome</keyword>
<dbReference type="EMBL" id="JAHLJV010000005">
    <property type="protein sequence ID" value="KAK1598389.1"/>
    <property type="molecule type" value="Genomic_DNA"/>
</dbReference>
<evidence type="ECO:0000313" key="2">
    <source>
        <dbReference type="Proteomes" id="UP001230504"/>
    </source>
</evidence>
<protein>
    <submittedName>
        <fullName evidence="1">Uncharacterized protein</fullName>
    </submittedName>
</protein>
<organism evidence="1 2">
    <name type="scientific">Colletotrichum navitas</name>
    <dbReference type="NCBI Taxonomy" id="681940"/>
    <lineage>
        <taxon>Eukaryota</taxon>
        <taxon>Fungi</taxon>
        <taxon>Dikarya</taxon>
        <taxon>Ascomycota</taxon>
        <taxon>Pezizomycotina</taxon>
        <taxon>Sordariomycetes</taxon>
        <taxon>Hypocreomycetidae</taxon>
        <taxon>Glomerellales</taxon>
        <taxon>Glomerellaceae</taxon>
        <taxon>Colletotrichum</taxon>
        <taxon>Colletotrichum graminicola species complex</taxon>
    </lineage>
</organism>
<dbReference type="GeneID" id="85436415"/>
<dbReference type="RefSeq" id="XP_060419094.1">
    <property type="nucleotide sequence ID" value="XM_060552175.1"/>
</dbReference>
<accession>A0AAD8QA31</accession>
<reference evidence="1" key="1">
    <citation type="submission" date="2021-06" db="EMBL/GenBank/DDBJ databases">
        <title>Comparative genomics, transcriptomics and evolutionary studies reveal genomic signatures of adaptation to plant cell wall in hemibiotrophic fungi.</title>
        <authorList>
            <consortium name="DOE Joint Genome Institute"/>
            <person name="Baroncelli R."/>
            <person name="Diaz J.F."/>
            <person name="Benocci T."/>
            <person name="Peng M."/>
            <person name="Battaglia E."/>
            <person name="Haridas S."/>
            <person name="Andreopoulos W."/>
            <person name="Labutti K."/>
            <person name="Pangilinan J."/>
            <person name="Floch G.L."/>
            <person name="Makela M.R."/>
            <person name="Henrissat B."/>
            <person name="Grigoriev I.V."/>
            <person name="Crouch J.A."/>
            <person name="De Vries R.P."/>
            <person name="Sukno S.A."/>
            <person name="Thon M.R."/>
        </authorList>
    </citation>
    <scope>NUCLEOTIDE SEQUENCE</scope>
    <source>
        <strain evidence="1">CBS 125086</strain>
    </source>
</reference>
<sequence>MPSGFVFPSLEKKKKNFFFLHVTGAPACELFRRMHEPKWLHAPSFLSIVYTPPPLSNTLPSSTPTAVISCGCGSRVPWDLDASTGDGRPGREGFLYSRVSPAADPPHLPVPITNCKFSKASNRGLDPEFLPPRETVFTVCCSAYRWFRGSPIYVKRILSCRGVPSLS</sequence>